<dbReference type="RefSeq" id="WP_014650170.1">
    <property type="nucleotide sequence ID" value="NC_017672.3"/>
</dbReference>
<dbReference type="PRINTS" id="PR00420">
    <property type="entry name" value="RNGMNOXGNASE"/>
</dbReference>
<reference evidence="5 6" key="1">
    <citation type="submission" date="2013-06" db="EMBL/GenBank/DDBJ databases">
        <title>Complete genome sequence of Paenibacillus mucilaginosus K02.</title>
        <authorList>
            <person name="Xiao B."/>
            <person name="Sun L."/>
            <person name="Xiao L."/>
            <person name="Lian B."/>
        </authorList>
    </citation>
    <scope>NUCLEOTIDE SEQUENCE [LARGE SCALE GENOMIC DNA]</scope>
    <source>
        <strain evidence="5 6">K02</strain>
    </source>
</reference>
<dbReference type="Pfam" id="PF13450">
    <property type="entry name" value="NAD_binding_8"/>
    <property type="match status" value="1"/>
</dbReference>
<name>I0BFE7_9BACL</name>
<organism evidence="5 6">
    <name type="scientific">Paenibacillus mucilaginosus K02</name>
    <dbReference type="NCBI Taxonomy" id="997761"/>
    <lineage>
        <taxon>Bacteria</taxon>
        <taxon>Bacillati</taxon>
        <taxon>Bacillota</taxon>
        <taxon>Bacilli</taxon>
        <taxon>Bacillales</taxon>
        <taxon>Paenibacillaceae</taxon>
        <taxon>Paenibacillus</taxon>
    </lineage>
</organism>
<keyword evidence="1" id="KW-0285">Flavoprotein</keyword>
<dbReference type="EMBL" id="CP003422">
    <property type="protein sequence ID" value="AFH61094.1"/>
    <property type="molecule type" value="Genomic_DNA"/>
</dbReference>
<dbReference type="PATRIC" id="fig|997761.3.peg.1985"/>
<evidence type="ECO:0000256" key="3">
    <source>
        <dbReference type="ARBA" id="ARBA00023002"/>
    </source>
</evidence>
<accession>I0BFE7</accession>
<proteinExistence type="predicted"/>
<dbReference type="GO" id="GO:0004497">
    <property type="term" value="F:monooxygenase activity"/>
    <property type="evidence" value="ECO:0007669"/>
    <property type="project" value="UniProtKB-KW"/>
</dbReference>
<dbReference type="PANTHER" id="PTHR47178:SF5">
    <property type="entry name" value="FAD-BINDING DOMAIN-CONTAINING PROTEIN"/>
    <property type="match status" value="1"/>
</dbReference>
<protein>
    <submittedName>
        <fullName evidence="5">Monooxygenase</fullName>
    </submittedName>
</protein>
<dbReference type="AlphaFoldDB" id="I0BFE7"/>
<keyword evidence="3" id="KW-0560">Oxidoreductase</keyword>
<evidence type="ECO:0000256" key="4">
    <source>
        <dbReference type="ARBA" id="ARBA00023033"/>
    </source>
</evidence>
<evidence type="ECO:0000256" key="2">
    <source>
        <dbReference type="ARBA" id="ARBA00022827"/>
    </source>
</evidence>
<dbReference type="KEGG" id="pmw:B2K_10220"/>
<dbReference type="OrthoDB" id="9806565at2"/>
<evidence type="ECO:0000313" key="6">
    <source>
        <dbReference type="Proteomes" id="UP000007392"/>
    </source>
</evidence>
<keyword evidence="4 5" id="KW-0503">Monooxygenase</keyword>
<dbReference type="Gene3D" id="3.50.50.60">
    <property type="entry name" value="FAD/NAD(P)-binding domain"/>
    <property type="match status" value="1"/>
</dbReference>
<evidence type="ECO:0000313" key="5">
    <source>
        <dbReference type="EMBL" id="AFH61094.1"/>
    </source>
</evidence>
<keyword evidence="2" id="KW-0274">FAD</keyword>
<evidence type="ECO:0000256" key="1">
    <source>
        <dbReference type="ARBA" id="ARBA00022630"/>
    </source>
</evidence>
<dbReference type="Proteomes" id="UP000007392">
    <property type="component" value="Chromosome"/>
</dbReference>
<dbReference type="PANTHER" id="PTHR47178">
    <property type="entry name" value="MONOOXYGENASE, FAD-BINDING"/>
    <property type="match status" value="1"/>
</dbReference>
<dbReference type="InterPro" id="IPR036188">
    <property type="entry name" value="FAD/NAD-bd_sf"/>
</dbReference>
<dbReference type="HOGENOM" id="CLU_009665_3_0_9"/>
<dbReference type="SUPFAM" id="SSF51905">
    <property type="entry name" value="FAD/NAD(P)-binding domain"/>
    <property type="match status" value="1"/>
</dbReference>
<sequence length="411" mass="46019">MNNSLSVAIIGGGLGGLALAQSLKKNQIDFHVYEREQADHFTQTGYRIKINKNGTSALRFCLPDPLYDLHIATSVLSPARPDFIDATSLESINPKQSTEDSPVEIEPSVNRFTFREVLLGELDNKISFGYRFTHYETVKDGRLRAWFDNGKHVDADVLVGADGGASRVRRQYKPGVEIFDTGARVLFTKIFLDDEIRKELSLITGLGMKGVKKPKGDAPVTLLLEDMNFHPHIEKLPKSMSLNVKISPQQDYLYAVFAGSPEWFGIPDERLFEMDGQALLSLAHERTKHWHPQIKRMLELADPEKTAAYHLRNVLPYRPWKETTSLVLLGDALHPMTPVGIGGNAALFDACKLSKELINVKNGKKELLVALRDYEVNAIERGMRDVRLSAHGGAGMFNQKPLPEEDMVLED</sequence>
<gene>
    <name evidence="5" type="ORF">B2K_10220</name>
</gene>